<dbReference type="SUPFAM" id="SSF52096">
    <property type="entry name" value="ClpP/crotonase"/>
    <property type="match status" value="1"/>
</dbReference>
<feature type="region of interest" description="Disordered" evidence="1">
    <location>
        <begin position="379"/>
        <end position="408"/>
    </location>
</feature>
<dbReference type="PANTHER" id="PTHR43684:SF11">
    <property type="entry name" value="CHROMO DOMAIN-CONTAINING PROTEIN"/>
    <property type="match status" value="1"/>
</dbReference>
<feature type="compositionally biased region" description="Polar residues" evidence="1">
    <location>
        <begin position="38"/>
        <end position="57"/>
    </location>
</feature>
<keyword evidence="3" id="KW-1185">Reference proteome</keyword>
<dbReference type="AlphaFoldDB" id="A0AAD5KN45"/>
<proteinExistence type="predicted"/>
<dbReference type="InterPro" id="IPR051053">
    <property type="entry name" value="ECH/Chromodomain_protein"/>
</dbReference>
<evidence type="ECO:0000313" key="3">
    <source>
        <dbReference type="Proteomes" id="UP000820818"/>
    </source>
</evidence>
<gene>
    <name evidence="2" type="ORF">GHT06_016234</name>
</gene>
<sequence length="996" mass="109936">MSTDGSSKSQLATSSSHFSKSVRNVESLQSGSSGSDSNVQKHIFQSSGNNGSFLLTNHTDHKPMSEVVMASQSNRLEGPAQLRAPVQNPDKPYGQRAKKSFPKPKFKAPTQQMLGRDATNPEIEVVDYVVKGTPTQQSNPGFTVPILKTEKNVDPVRELNEEVSSQSLRKEIPACEELKLNKPSQLPNRSEASCLQNSGQATIKNASPVVKAQPVADRPLSLDMINGEEMTVTSTTTSHIGGSLPIDEEHRKSILASMKQAYTSELNQSDKAIKSDDETNLDDPVGMPALTAISPHSKITNEGPSDVEASRMPVLEILADDSFDEELNRLVKKSRFSSPDSKTDFGMDSQEDVFSETCSKPTEKTAVATIAVDLSYRYPNPVHNNSKKQLNDPQDSHHPPTPAPTPQTDDLEAAMAALHGEPLDPDPIETVVAMTKIPVTNLATPKVKRDQELLDISAHSADSDYHPDSGNAEISSDEVVKSKPLPRPHKYHKMGPKSIVGAKPVNKPTKPSSITNVTDGVRYEIKAETKTAVETKQPPRLSREVEKLCADEMVNNILRSMEVQGSSRRRASQAVVTYKEYQSNISEKDSRLPRRTKRIKEEEIFEKESASPKKNRKKRTTSIPSSVESISQDRALQQWEALQNSNNEDKVVYVPRKLVNPADASKIARRRTFSSGTSTDGNTNDNRKILHAQDDVQSASYALKKDHSYTSIKNETSEPVSSQRGTEDLAAKLSASCQEIHIRCKEHLLYVTLCPRTSKLRNSLNSSILKELSMLLRKLKMEPQIHVVLFTSAGPDFCTGIDFPSLIHDNMASRLESSISIVNHIQEFITELANCDKILVGGLVGSVIGLGVTMLPYLDLVYACDKTTFYLPYVKLGQSSEGGLPLTFPSTSRNLLSLLVHEGRRLTATQAKTLGLVDDVFLPDSFQEEMIPRVVNLAVLYSQNSLPIKRMSRAALRRDLPAVLKEESQLLRQSWISEDFQRRAKQLFDSGDLLSA</sequence>
<feature type="compositionally biased region" description="Basic and acidic residues" evidence="1">
    <location>
        <begin position="599"/>
        <end position="611"/>
    </location>
</feature>
<protein>
    <submittedName>
        <fullName evidence="2">Uncharacterized protein</fullName>
    </submittedName>
</protein>
<evidence type="ECO:0000256" key="1">
    <source>
        <dbReference type="SAM" id="MobiDB-lite"/>
    </source>
</evidence>
<dbReference type="CDD" id="cd06558">
    <property type="entry name" value="crotonase-like"/>
    <property type="match status" value="1"/>
</dbReference>
<feature type="region of interest" description="Disordered" evidence="1">
    <location>
        <begin position="77"/>
        <end position="112"/>
    </location>
</feature>
<feature type="compositionally biased region" description="Polar residues" evidence="1">
    <location>
        <begin position="382"/>
        <end position="393"/>
    </location>
</feature>
<dbReference type="EMBL" id="WJBH02000006">
    <property type="protein sequence ID" value="KAI9556446.1"/>
    <property type="molecule type" value="Genomic_DNA"/>
</dbReference>
<evidence type="ECO:0000313" key="2">
    <source>
        <dbReference type="EMBL" id="KAI9556446.1"/>
    </source>
</evidence>
<feature type="region of interest" description="Disordered" evidence="1">
    <location>
        <begin position="585"/>
        <end position="632"/>
    </location>
</feature>
<comment type="caution">
    <text evidence="2">The sequence shown here is derived from an EMBL/GenBank/DDBJ whole genome shotgun (WGS) entry which is preliminary data.</text>
</comment>
<feature type="compositionally biased region" description="Polar residues" evidence="1">
    <location>
        <begin position="1"/>
        <end position="26"/>
    </location>
</feature>
<feature type="compositionally biased region" description="Low complexity" evidence="1">
    <location>
        <begin position="27"/>
        <end position="37"/>
    </location>
</feature>
<dbReference type="Gene3D" id="3.90.226.10">
    <property type="entry name" value="2-enoyl-CoA Hydratase, Chain A, domain 1"/>
    <property type="match status" value="1"/>
</dbReference>
<accession>A0AAD5KN45</accession>
<dbReference type="Pfam" id="PF00378">
    <property type="entry name" value="ECH_1"/>
    <property type="match status" value="1"/>
</dbReference>
<reference evidence="2 3" key="1">
    <citation type="submission" date="2022-05" db="EMBL/GenBank/DDBJ databases">
        <title>A multi-omics perspective on studying reproductive biology in Daphnia sinensis.</title>
        <authorList>
            <person name="Jia J."/>
        </authorList>
    </citation>
    <scope>NUCLEOTIDE SEQUENCE [LARGE SCALE GENOMIC DNA]</scope>
    <source>
        <strain evidence="2 3">WSL</strain>
    </source>
</reference>
<dbReference type="InterPro" id="IPR001753">
    <property type="entry name" value="Enoyl-CoA_hydra/iso"/>
</dbReference>
<name>A0AAD5KN45_9CRUS</name>
<feature type="compositionally biased region" description="Basic residues" evidence="1">
    <location>
        <begin position="484"/>
        <end position="495"/>
    </location>
</feature>
<feature type="region of interest" description="Disordered" evidence="1">
    <location>
        <begin position="1"/>
        <end position="61"/>
    </location>
</feature>
<dbReference type="InterPro" id="IPR029045">
    <property type="entry name" value="ClpP/crotonase-like_dom_sf"/>
</dbReference>
<feature type="region of interest" description="Disordered" evidence="1">
    <location>
        <begin position="483"/>
        <end position="515"/>
    </location>
</feature>
<feature type="compositionally biased region" description="Polar residues" evidence="1">
    <location>
        <begin position="621"/>
        <end position="632"/>
    </location>
</feature>
<dbReference type="Proteomes" id="UP000820818">
    <property type="component" value="Linkage Group LG6"/>
</dbReference>
<organism evidence="2 3">
    <name type="scientific">Daphnia sinensis</name>
    <dbReference type="NCBI Taxonomy" id="1820382"/>
    <lineage>
        <taxon>Eukaryota</taxon>
        <taxon>Metazoa</taxon>
        <taxon>Ecdysozoa</taxon>
        <taxon>Arthropoda</taxon>
        <taxon>Crustacea</taxon>
        <taxon>Branchiopoda</taxon>
        <taxon>Diplostraca</taxon>
        <taxon>Cladocera</taxon>
        <taxon>Anomopoda</taxon>
        <taxon>Daphniidae</taxon>
        <taxon>Daphnia</taxon>
        <taxon>Daphnia similis group</taxon>
    </lineage>
</organism>
<feature type="compositionally biased region" description="Basic residues" evidence="1">
    <location>
        <begin position="96"/>
        <end position="106"/>
    </location>
</feature>
<dbReference type="PANTHER" id="PTHR43684">
    <property type="match status" value="1"/>
</dbReference>